<dbReference type="PANTHER" id="PTHR11142">
    <property type="entry name" value="PSEUDOURIDYLATE SYNTHASE"/>
    <property type="match status" value="1"/>
</dbReference>
<gene>
    <name evidence="4 7" type="primary">truA</name>
    <name evidence="7" type="ORF">ACFOOG_08085</name>
</gene>
<evidence type="ECO:0000256" key="2">
    <source>
        <dbReference type="ARBA" id="ARBA00022694"/>
    </source>
</evidence>
<feature type="domain" description="Pseudouridine synthase I TruA alpha/beta" evidence="6">
    <location>
        <begin position="156"/>
        <end position="258"/>
    </location>
</feature>
<evidence type="ECO:0000256" key="1">
    <source>
        <dbReference type="ARBA" id="ARBA00009375"/>
    </source>
</evidence>
<dbReference type="Pfam" id="PF01416">
    <property type="entry name" value="PseudoU_synth_1"/>
    <property type="match status" value="2"/>
</dbReference>
<dbReference type="NCBIfam" id="TIGR00071">
    <property type="entry name" value="hisT_truA"/>
    <property type="match status" value="1"/>
</dbReference>
<dbReference type="SUPFAM" id="SSF55120">
    <property type="entry name" value="Pseudouridine synthase"/>
    <property type="match status" value="1"/>
</dbReference>
<comment type="similarity">
    <text evidence="1 4 5">Belongs to the tRNA pseudouridine synthase TruA family.</text>
</comment>
<evidence type="ECO:0000256" key="5">
    <source>
        <dbReference type="RuleBase" id="RU003792"/>
    </source>
</evidence>
<dbReference type="InterPro" id="IPR020097">
    <property type="entry name" value="PsdUridine_synth_TruA_a/b_dom"/>
</dbReference>
<comment type="caution">
    <text evidence="7">The sequence shown here is derived from an EMBL/GenBank/DDBJ whole genome shotgun (WGS) entry which is preliminary data.</text>
</comment>
<evidence type="ECO:0000256" key="4">
    <source>
        <dbReference type="HAMAP-Rule" id="MF_00171"/>
    </source>
</evidence>
<organism evidence="7 8">
    <name type="scientific">Saccharospirillum mangrovi</name>
    <dbReference type="NCBI Taxonomy" id="2161747"/>
    <lineage>
        <taxon>Bacteria</taxon>
        <taxon>Pseudomonadati</taxon>
        <taxon>Pseudomonadota</taxon>
        <taxon>Gammaproteobacteria</taxon>
        <taxon>Oceanospirillales</taxon>
        <taxon>Saccharospirillaceae</taxon>
        <taxon>Saccharospirillum</taxon>
    </lineage>
</organism>
<dbReference type="PIRSF" id="PIRSF001430">
    <property type="entry name" value="tRNA_psdUrid_synth"/>
    <property type="match status" value="1"/>
</dbReference>
<dbReference type="GO" id="GO:0160147">
    <property type="term" value="F:tRNA pseudouridine(38-40) synthase activity"/>
    <property type="evidence" value="ECO:0007669"/>
    <property type="project" value="UniProtKB-EC"/>
</dbReference>
<keyword evidence="2 4" id="KW-0819">tRNA processing</keyword>
<sequence>MNEIFDPEQPDYIHRLAVGVEYMGGRYSGWQAQASGTPTVQTTLETALGQVADHPVRLYCAGRTDAGVHATAQVVHFDTAAQRSPYGWILGTNTHLPKDISVQWVKPMDHNFHARFMARARRYRYVIYNHTIPSAVLREGMTWEKRPLAVERMQAAANLLVGEHDFSAFRAAACQAHSPIKTVYHCRVVRQGRMVVIDVRANAFLHHMVRNFAGVLMTIGCGDAPVQWAADVLSGRSRREGGVTARPDGLYFVGAEYDNAFRLPQPAVGPAFLGEHLW</sequence>
<dbReference type="Gene3D" id="3.30.70.580">
    <property type="entry name" value="Pseudouridine synthase I, catalytic domain, N-terminal subdomain"/>
    <property type="match status" value="1"/>
</dbReference>
<comment type="function">
    <text evidence="4">Formation of pseudouridine at positions 38, 39 and 40 in the anticodon stem and loop of transfer RNAs.</text>
</comment>
<evidence type="ECO:0000313" key="8">
    <source>
        <dbReference type="Proteomes" id="UP001595617"/>
    </source>
</evidence>
<comment type="caution">
    <text evidence="4">Lacks conserved residue(s) required for the propagation of feature annotation.</text>
</comment>
<dbReference type="InterPro" id="IPR020094">
    <property type="entry name" value="TruA/RsuA/RluB/E/F_N"/>
</dbReference>
<feature type="domain" description="Pseudouridine synthase I TruA alpha/beta" evidence="6">
    <location>
        <begin position="21"/>
        <end position="116"/>
    </location>
</feature>
<dbReference type="RefSeq" id="WP_380695327.1">
    <property type="nucleotide sequence ID" value="NZ_JBHRYR010000003.1"/>
</dbReference>
<reference evidence="8" key="1">
    <citation type="journal article" date="2019" name="Int. J. Syst. Evol. Microbiol.">
        <title>The Global Catalogue of Microorganisms (GCM) 10K type strain sequencing project: providing services to taxonomists for standard genome sequencing and annotation.</title>
        <authorList>
            <consortium name="The Broad Institute Genomics Platform"/>
            <consortium name="The Broad Institute Genome Sequencing Center for Infectious Disease"/>
            <person name="Wu L."/>
            <person name="Ma J."/>
        </authorList>
    </citation>
    <scope>NUCLEOTIDE SEQUENCE [LARGE SCALE GENOMIC DNA]</scope>
    <source>
        <strain evidence="8">IBRC 10765</strain>
    </source>
</reference>
<dbReference type="InterPro" id="IPR020103">
    <property type="entry name" value="PsdUridine_synth_cat_dom_sf"/>
</dbReference>
<dbReference type="Gene3D" id="3.30.70.660">
    <property type="entry name" value="Pseudouridine synthase I, catalytic domain, C-terminal subdomain"/>
    <property type="match status" value="1"/>
</dbReference>
<comment type="catalytic activity">
    <reaction evidence="4 5">
        <text>uridine(38/39/40) in tRNA = pseudouridine(38/39/40) in tRNA</text>
        <dbReference type="Rhea" id="RHEA:22376"/>
        <dbReference type="Rhea" id="RHEA-COMP:10085"/>
        <dbReference type="Rhea" id="RHEA-COMP:10087"/>
        <dbReference type="ChEBI" id="CHEBI:65314"/>
        <dbReference type="ChEBI" id="CHEBI:65315"/>
        <dbReference type="EC" id="5.4.99.12"/>
    </reaction>
</comment>
<comment type="subunit">
    <text evidence="4">Homodimer.</text>
</comment>
<dbReference type="InterPro" id="IPR020095">
    <property type="entry name" value="PsdUridine_synth_TruA_C"/>
</dbReference>
<dbReference type="PANTHER" id="PTHR11142:SF0">
    <property type="entry name" value="TRNA PSEUDOURIDINE SYNTHASE-LIKE 1"/>
    <property type="match status" value="1"/>
</dbReference>
<protein>
    <recommendedName>
        <fullName evidence="4">tRNA pseudouridine synthase A</fullName>
        <ecNumber evidence="4">5.4.99.12</ecNumber>
    </recommendedName>
    <alternativeName>
        <fullName evidence="4">tRNA pseudouridine(38-40) synthase</fullName>
    </alternativeName>
    <alternativeName>
        <fullName evidence="4">tRNA pseudouridylate synthase I</fullName>
    </alternativeName>
    <alternativeName>
        <fullName evidence="4">tRNA-uridine isomerase I</fullName>
    </alternativeName>
</protein>
<name>A0ABV7ZX36_9GAMM</name>
<dbReference type="Proteomes" id="UP001595617">
    <property type="component" value="Unassembled WGS sequence"/>
</dbReference>
<evidence type="ECO:0000313" key="7">
    <source>
        <dbReference type="EMBL" id="MFC3852789.1"/>
    </source>
</evidence>
<feature type="active site" description="Nucleophile" evidence="4">
    <location>
        <position position="65"/>
    </location>
</feature>
<dbReference type="EC" id="5.4.99.12" evidence="4"/>
<evidence type="ECO:0000256" key="3">
    <source>
        <dbReference type="ARBA" id="ARBA00023235"/>
    </source>
</evidence>
<accession>A0ABV7ZX36</accession>
<dbReference type="HAMAP" id="MF_00171">
    <property type="entry name" value="TruA"/>
    <property type="match status" value="1"/>
</dbReference>
<keyword evidence="3 4" id="KW-0413">Isomerase</keyword>
<proteinExistence type="inferred from homology"/>
<dbReference type="InterPro" id="IPR001406">
    <property type="entry name" value="PsdUridine_synth_TruA"/>
</dbReference>
<keyword evidence="8" id="KW-1185">Reference proteome</keyword>
<dbReference type="CDD" id="cd02570">
    <property type="entry name" value="PseudoU_synth_EcTruA"/>
    <property type="match status" value="1"/>
</dbReference>
<dbReference type="EMBL" id="JBHRYR010000003">
    <property type="protein sequence ID" value="MFC3852789.1"/>
    <property type="molecule type" value="Genomic_DNA"/>
</dbReference>
<evidence type="ECO:0000259" key="6">
    <source>
        <dbReference type="Pfam" id="PF01416"/>
    </source>
</evidence>
<feature type="binding site" evidence="4">
    <location>
        <position position="123"/>
    </location>
    <ligand>
        <name>substrate</name>
    </ligand>
</feature>